<comment type="caution">
    <text evidence="2">The sequence shown here is derived from an EMBL/GenBank/DDBJ whole genome shotgun (WGS) entry which is preliminary data.</text>
</comment>
<organism evidence="2 3">
    <name type="scientific">Corchorus olitorius</name>
    <dbReference type="NCBI Taxonomy" id="93759"/>
    <lineage>
        <taxon>Eukaryota</taxon>
        <taxon>Viridiplantae</taxon>
        <taxon>Streptophyta</taxon>
        <taxon>Embryophyta</taxon>
        <taxon>Tracheophyta</taxon>
        <taxon>Spermatophyta</taxon>
        <taxon>Magnoliopsida</taxon>
        <taxon>eudicotyledons</taxon>
        <taxon>Gunneridae</taxon>
        <taxon>Pentapetalae</taxon>
        <taxon>rosids</taxon>
        <taxon>malvids</taxon>
        <taxon>Malvales</taxon>
        <taxon>Malvaceae</taxon>
        <taxon>Grewioideae</taxon>
        <taxon>Apeibeae</taxon>
        <taxon>Corchorus</taxon>
    </lineage>
</organism>
<proteinExistence type="predicted"/>
<dbReference type="Proteomes" id="UP000187203">
    <property type="component" value="Unassembled WGS sequence"/>
</dbReference>
<evidence type="ECO:0000313" key="2">
    <source>
        <dbReference type="EMBL" id="OMO91427.1"/>
    </source>
</evidence>
<feature type="region of interest" description="Disordered" evidence="1">
    <location>
        <begin position="59"/>
        <end position="90"/>
    </location>
</feature>
<reference evidence="3" key="1">
    <citation type="submission" date="2013-09" db="EMBL/GenBank/DDBJ databases">
        <title>Corchorus olitorius genome sequencing.</title>
        <authorList>
            <person name="Alam M."/>
            <person name="Haque M.S."/>
            <person name="Islam M.S."/>
            <person name="Emdad E.M."/>
            <person name="Islam M.M."/>
            <person name="Ahmed B."/>
            <person name="Halim A."/>
            <person name="Hossen Q.M.M."/>
            <person name="Hossain M.Z."/>
            <person name="Ahmed R."/>
            <person name="Khan M.M."/>
            <person name="Islam R."/>
            <person name="Rashid M.M."/>
            <person name="Khan S.A."/>
            <person name="Rahman M.S."/>
            <person name="Alam M."/>
            <person name="Yahiya A.S."/>
            <person name="Khan M.S."/>
            <person name="Azam M.S."/>
            <person name="Haque T."/>
            <person name="Lashkar M.Z.H."/>
            <person name="Akhand A.I."/>
            <person name="Morshed G."/>
            <person name="Roy S."/>
            <person name="Uddin K.S."/>
            <person name="Rabeya T."/>
            <person name="Hossain A.S."/>
            <person name="Chowdhury A."/>
            <person name="Snigdha A.R."/>
            <person name="Mortoza M.S."/>
            <person name="Matin S.A."/>
            <person name="Hoque S.M.E."/>
            <person name="Islam M.K."/>
            <person name="Roy D.K."/>
            <person name="Haider R."/>
            <person name="Moosa M.M."/>
            <person name="Elias S.M."/>
            <person name="Hasan A.M."/>
            <person name="Jahan S."/>
            <person name="Shafiuddin M."/>
            <person name="Mahmood N."/>
            <person name="Shommy N.S."/>
        </authorList>
    </citation>
    <scope>NUCLEOTIDE SEQUENCE [LARGE SCALE GENOMIC DNA]</scope>
    <source>
        <strain evidence="3">cv. O-4</strain>
    </source>
</reference>
<keyword evidence="3" id="KW-1185">Reference proteome</keyword>
<sequence>MDTKQTFVDEEVRLGIFPYHVSNPSPHGCSLYMSYQFVQGTLLVLDDIDVFLNRAAMKTEGDSSKNRTRPGPYVHHIEHGHISPSGVQKA</sequence>
<dbReference type="EMBL" id="AWUE01016456">
    <property type="protein sequence ID" value="OMO91427.1"/>
    <property type="molecule type" value="Genomic_DNA"/>
</dbReference>
<evidence type="ECO:0000313" key="3">
    <source>
        <dbReference type="Proteomes" id="UP000187203"/>
    </source>
</evidence>
<gene>
    <name evidence="2" type="ORF">COLO4_18377</name>
</gene>
<protein>
    <submittedName>
        <fullName evidence="2">Phosphoethanolamine/phosphocholine phosphatase</fullName>
    </submittedName>
</protein>
<evidence type="ECO:0000256" key="1">
    <source>
        <dbReference type="SAM" id="MobiDB-lite"/>
    </source>
</evidence>
<accession>A0A1R3J9F8</accession>
<dbReference type="AlphaFoldDB" id="A0A1R3J9F8"/>
<name>A0A1R3J9F8_9ROSI</name>